<feature type="active site" description="Proton donor" evidence="4">
    <location>
        <position position="182"/>
    </location>
</feature>
<name>A0A374NY81_9FIRM</name>
<evidence type="ECO:0000256" key="6">
    <source>
        <dbReference type="RuleBase" id="RU361187"/>
    </source>
</evidence>
<dbReference type="InterPro" id="IPR006710">
    <property type="entry name" value="Glyco_hydro_43"/>
</dbReference>
<dbReference type="RefSeq" id="WP_117631542.1">
    <property type="nucleotide sequence ID" value="NZ_QSON01000023.1"/>
</dbReference>
<dbReference type="InterPro" id="IPR023296">
    <property type="entry name" value="Glyco_hydro_beta-prop_sf"/>
</dbReference>
<dbReference type="Gene3D" id="2.115.10.20">
    <property type="entry name" value="Glycosyl hydrolase domain, family 43"/>
    <property type="match status" value="1"/>
</dbReference>
<evidence type="ECO:0000256" key="4">
    <source>
        <dbReference type="PIRSR" id="PIRSR606710-1"/>
    </source>
</evidence>
<dbReference type="PANTHER" id="PTHR42812:SF12">
    <property type="entry name" value="BETA-XYLOSIDASE-RELATED"/>
    <property type="match status" value="1"/>
</dbReference>
<proteinExistence type="inferred from homology"/>
<evidence type="ECO:0000256" key="1">
    <source>
        <dbReference type="ARBA" id="ARBA00009865"/>
    </source>
</evidence>
<feature type="domain" description="Beta-xylosidase C-terminal Concanavalin A-like" evidence="7">
    <location>
        <begin position="322"/>
        <end position="512"/>
    </location>
</feature>
<accession>A0A374NY81</accession>
<dbReference type="Pfam" id="PF17851">
    <property type="entry name" value="GH43_C2"/>
    <property type="match status" value="1"/>
</dbReference>
<gene>
    <name evidence="8" type="ORF">DXD79_29310</name>
</gene>
<dbReference type="CDD" id="cd18617">
    <property type="entry name" value="GH43_XynB-like"/>
    <property type="match status" value="1"/>
</dbReference>
<dbReference type="GO" id="GO:0004553">
    <property type="term" value="F:hydrolase activity, hydrolyzing O-glycosyl compounds"/>
    <property type="evidence" value="ECO:0007669"/>
    <property type="project" value="InterPro"/>
</dbReference>
<dbReference type="GO" id="GO:0005975">
    <property type="term" value="P:carbohydrate metabolic process"/>
    <property type="evidence" value="ECO:0007669"/>
    <property type="project" value="InterPro"/>
</dbReference>
<organism evidence="8 9">
    <name type="scientific">Hungatella hathewayi</name>
    <dbReference type="NCBI Taxonomy" id="154046"/>
    <lineage>
        <taxon>Bacteria</taxon>
        <taxon>Bacillati</taxon>
        <taxon>Bacillota</taxon>
        <taxon>Clostridia</taxon>
        <taxon>Lachnospirales</taxon>
        <taxon>Lachnospiraceae</taxon>
        <taxon>Hungatella</taxon>
    </lineage>
</organism>
<evidence type="ECO:0000313" key="8">
    <source>
        <dbReference type="EMBL" id="RGI96505.1"/>
    </source>
</evidence>
<dbReference type="AlphaFoldDB" id="A0A374NY81"/>
<dbReference type="InterPro" id="IPR041542">
    <property type="entry name" value="GH43_C2"/>
</dbReference>
<reference evidence="8 9" key="1">
    <citation type="submission" date="2018-08" db="EMBL/GenBank/DDBJ databases">
        <title>A genome reference for cultivated species of the human gut microbiota.</title>
        <authorList>
            <person name="Zou Y."/>
            <person name="Xue W."/>
            <person name="Luo G."/>
        </authorList>
    </citation>
    <scope>NUCLEOTIDE SEQUENCE [LARGE SCALE GENOMIC DNA]</scope>
    <source>
        <strain evidence="8 9">TM09-12</strain>
    </source>
</reference>
<evidence type="ECO:0000256" key="2">
    <source>
        <dbReference type="ARBA" id="ARBA00022801"/>
    </source>
</evidence>
<comment type="similarity">
    <text evidence="1 6">Belongs to the glycosyl hydrolase 43 family.</text>
</comment>
<evidence type="ECO:0000313" key="9">
    <source>
        <dbReference type="Proteomes" id="UP000263014"/>
    </source>
</evidence>
<evidence type="ECO:0000256" key="3">
    <source>
        <dbReference type="ARBA" id="ARBA00023295"/>
    </source>
</evidence>
<feature type="active site" description="Proton acceptor" evidence="4">
    <location>
        <position position="14"/>
    </location>
</feature>
<keyword evidence="3 6" id="KW-0326">Glycosidase</keyword>
<dbReference type="Pfam" id="PF04616">
    <property type="entry name" value="Glyco_hydro_43"/>
    <property type="match status" value="1"/>
</dbReference>
<keyword evidence="2 6" id="KW-0378">Hydrolase</keyword>
<dbReference type="SUPFAM" id="SSF49899">
    <property type="entry name" value="Concanavalin A-like lectins/glucanases"/>
    <property type="match status" value="1"/>
</dbReference>
<comment type="caution">
    <text evidence="8">The sequence shown here is derived from an EMBL/GenBank/DDBJ whole genome shotgun (WGS) entry which is preliminary data.</text>
</comment>
<evidence type="ECO:0000259" key="7">
    <source>
        <dbReference type="Pfam" id="PF17851"/>
    </source>
</evidence>
<dbReference type="SUPFAM" id="SSF75005">
    <property type="entry name" value="Arabinanase/levansucrase/invertase"/>
    <property type="match status" value="1"/>
</dbReference>
<dbReference type="InterPro" id="IPR013320">
    <property type="entry name" value="ConA-like_dom_sf"/>
</dbReference>
<dbReference type="InterPro" id="IPR051795">
    <property type="entry name" value="Glycosyl_Hydrlase_43"/>
</dbReference>
<dbReference type="Proteomes" id="UP000263014">
    <property type="component" value="Unassembled WGS sequence"/>
</dbReference>
<dbReference type="PANTHER" id="PTHR42812">
    <property type="entry name" value="BETA-XYLOSIDASE"/>
    <property type="match status" value="1"/>
</dbReference>
<evidence type="ECO:0000256" key="5">
    <source>
        <dbReference type="PIRSR" id="PIRSR606710-2"/>
    </source>
</evidence>
<dbReference type="EMBL" id="QSON01000023">
    <property type="protein sequence ID" value="RGI96505.1"/>
    <property type="molecule type" value="Genomic_DNA"/>
</dbReference>
<sequence>MEYENPILSGFYPDPSVCRVGKDFYMVNSTFEYLPGIPVFHSRDLVNWEQIGHCITRPSQMTFPGTKASKGLYAPTIRYHAGTFYMVCTNTSIGEAGNFVVTSDNPRGPWSDPVWFSQTGIDPSLLFDDDGSVYLTSNGWGETTGRRGNVGYIQQSRVDIRTGAVTEGPRVISLGTGGRCVEGPHLYKINDWYYLLLAEGGTETGHMITVFRSRSPWGPFEPGPDNPVLTARDEARPVLTGTGHGDLFEDDYGNWWIVFLCYRISTVKYHHLGRETALLPVIWENGWPKAAGGKCAKVHVAAVVNGRDSVRQAAREGEYFLDDFSGKSLNLKWNFIREFFDGYESGDEKEGLILHGRPENLSDGACPAFIGRRQCHMMMECSVDLSFHPAHEWEEAGIAVLCSDHAHYDLGIRKRGDRRYVLLHRRVEDMESVTERALPADKMVTLYIEADREQYTFGFVSRGEKHVVGTGMVKLLSTEVIWGFTGVYVGVYATGNGRACDTPAGIRRFSYQGT</sequence>
<dbReference type="Gene3D" id="2.60.120.200">
    <property type="match status" value="1"/>
</dbReference>
<feature type="site" description="Important for catalytic activity, responsible for pKa modulation of the active site Glu and correct orientation of both the proton donor and substrate" evidence="5">
    <location>
        <position position="122"/>
    </location>
</feature>
<protein>
    <submittedName>
        <fullName evidence="8">Glycoside hydrolase family 43 protein</fullName>
    </submittedName>
</protein>